<dbReference type="PROSITE" id="PS50887">
    <property type="entry name" value="GGDEF"/>
    <property type="match status" value="1"/>
</dbReference>
<dbReference type="InterPro" id="IPR043128">
    <property type="entry name" value="Rev_trsase/Diguanyl_cyclase"/>
</dbReference>
<feature type="domain" description="GGDEF" evidence="2">
    <location>
        <begin position="386"/>
        <end position="518"/>
    </location>
</feature>
<dbReference type="NCBIfam" id="TIGR00254">
    <property type="entry name" value="GGDEF"/>
    <property type="match status" value="1"/>
</dbReference>
<dbReference type="Gene3D" id="3.30.70.270">
    <property type="match status" value="1"/>
</dbReference>
<dbReference type="EMBL" id="JABBGA010000028">
    <property type="protein sequence ID" value="NML28511.1"/>
    <property type="molecule type" value="Genomic_DNA"/>
</dbReference>
<dbReference type="PANTHER" id="PTHR46663">
    <property type="entry name" value="DIGUANYLATE CYCLASE DGCT-RELATED"/>
    <property type="match status" value="1"/>
</dbReference>
<keyword evidence="1" id="KW-0472">Membrane</keyword>
<keyword evidence="1" id="KW-1133">Transmembrane helix</keyword>
<evidence type="ECO:0000256" key="1">
    <source>
        <dbReference type="SAM" id="Phobius"/>
    </source>
</evidence>
<evidence type="ECO:0000313" key="4">
    <source>
        <dbReference type="Proteomes" id="UP000580043"/>
    </source>
</evidence>
<accession>A0A848GGB9</accession>
<gene>
    <name evidence="3" type="ORF">HHL15_22360</name>
</gene>
<proteinExistence type="predicted"/>
<reference evidence="3 4" key="1">
    <citation type="submission" date="2020-04" db="EMBL/GenBank/DDBJ databases">
        <title>Zoogloea sp. G-4-1-14 isolated from soil.</title>
        <authorList>
            <person name="Dahal R.H."/>
        </authorList>
    </citation>
    <scope>NUCLEOTIDE SEQUENCE [LARGE SCALE GENOMIC DNA]</scope>
    <source>
        <strain evidence="3 4">G-4-1-14</strain>
    </source>
</reference>
<keyword evidence="4" id="KW-1185">Reference proteome</keyword>
<sequence length="521" mass="57495">MSVCRCSMAVWRGLAGMLLCLVASVVCAGQVYRVGVTSFRDKAVTLEEWGPTMAFLSAQIADARFEVVPLTLPEFEAALARRELDFVLTNPQHYIVVEVRFGVSRVATLVKRENGKVVKQFGGLVFARSDRHDIRGLEDIKGRRIAAVDRTSFAGFLLQYDLLMRAGVDIEQDCKLDFLGFPQDLVVNAVLERRADVGFVRTGVLEAMAREGKIDLSRLSVINAVPTPDFPFLISTELYPEWPLAAAPHVSIDITNKVVAALLLMPPDGPAARSARYHRWSTPLEYQRVQALMRRHGVYPYDQREPIPLADVLRAYSVPILAGVLVLSLVLVVLYVRTRRLNVALKRSREKLSEMAHSDALTGLPNRNLLDDRLAFMLAKAQRSGMRIAVCLLDLDGFKPINDRWGHQVGDAVLREVAGRLSAALRDGDTVARWGGDEFVLLLEGAAADWQLFEIMKRVLAAIALDLDLCPGCRVTASIGVSLFPSDAEDAGQLLLHADQAMYEAKKEGGDRFVVYSPAGG</sequence>
<dbReference type="FunFam" id="3.30.70.270:FF:000001">
    <property type="entry name" value="Diguanylate cyclase domain protein"/>
    <property type="match status" value="1"/>
</dbReference>
<dbReference type="Proteomes" id="UP000580043">
    <property type="component" value="Unassembled WGS sequence"/>
</dbReference>
<protein>
    <submittedName>
        <fullName evidence="3">Diguanylate cyclase</fullName>
    </submittedName>
</protein>
<organism evidence="3 4">
    <name type="scientific">Zoogloea dura</name>
    <dbReference type="NCBI Taxonomy" id="2728840"/>
    <lineage>
        <taxon>Bacteria</taxon>
        <taxon>Pseudomonadati</taxon>
        <taxon>Pseudomonadota</taxon>
        <taxon>Betaproteobacteria</taxon>
        <taxon>Rhodocyclales</taxon>
        <taxon>Zoogloeaceae</taxon>
        <taxon>Zoogloea</taxon>
    </lineage>
</organism>
<dbReference type="CDD" id="cd01949">
    <property type="entry name" value="GGDEF"/>
    <property type="match status" value="1"/>
</dbReference>
<dbReference type="InterPro" id="IPR052163">
    <property type="entry name" value="DGC-Regulatory_Protein"/>
</dbReference>
<dbReference type="PANTHER" id="PTHR46663:SF4">
    <property type="entry name" value="DIGUANYLATE CYCLASE DGCT-RELATED"/>
    <property type="match status" value="1"/>
</dbReference>
<dbReference type="RefSeq" id="WP_169148037.1">
    <property type="nucleotide sequence ID" value="NZ_JABBGA010000028.1"/>
</dbReference>
<dbReference type="Pfam" id="PF12974">
    <property type="entry name" value="Phosphonate-bd"/>
    <property type="match status" value="1"/>
</dbReference>
<evidence type="ECO:0000259" key="2">
    <source>
        <dbReference type="PROSITE" id="PS50887"/>
    </source>
</evidence>
<dbReference type="InterPro" id="IPR029787">
    <property type="entry name" value="Nucleotide_cyclase"/>
</dbReference>
<dbReference type="AlphaFoldDB" id="A0A848GGB9"/>
<dbReference type="GO" id="GO:0003824">
    <property type="term" value="F:catalytic activity"/>
    <property type="evidence" value="ECO:0007669"/>
    <property type="project" value="UniProtKB-ARBA"/>
</dbReference>
<dbReference type="SUPFAM" id="SSF55073">
    <property type="entry name" value="Nucleotide cyclase"/>
    <property type="match status" value="1"/>
</dbReference>
<keyword evidence="1" id="KW-0812">Transmembrane</keyword>
<dbReference type="Gene3D" id="3.40.190.10">
    <property type="entry name" value="Periplasmic binding protein-like II"/>
    <property type="match status" value="2"/>
</dbReference>
<dbReference type="InterPro" id="IPR000160">
    <property type="entry name" value="GGDEF_dom"/>
</dbReference>
<evidence type="ECO:0000313" key="3">
    <source>
        <dbReference type="EMBL" id="NML28511.1"/>
    </source>
</evidence>
<dbReference type="Pfam" id="PF00990">
    <property type="entry name" value="GGDEF"/>
    <property type="match status" value="1"/>
</dbReference>
<dbReference type="SUPFAM" id="SSF53850">
    <property type="entry name" value="Periplasmic binding protein-like II"/>
    <property type="match status" value="1"/>
</dbReference>
<dbReference type="SMART" id="SM00267">
    <property type="entry name" value="GGDEF"/>
    <property type="match status" value="1"/>
</dbReference>
<name>A0A848GGB9_9RHOO</name>
<feature type="transmembrane region" description="Helical" evidence="1">
    <location>
        <begin position="316"/>
        <end position="336"/>
    </location>
</feature>
<comment type="caution">
    <text evidence="3">The sequence shown here is derived from an EMBL/GenBank/DDBJ whole genome shotgun (WGS) entry which is preliminary data.</text>
</comment>